<evidence type="ECO:0000313" key="10">
    <source>
        <dbReference type="EMBL" id="CAH2087482.1"/>
    </source>
</evidence>
<comment type="caution">
    <text evidence="9">Lacks conserved residue(s) required for the propagation of feature annotation.</text>
</comment>
<keyword evidence="8 9" id="KW-0807">Transducer</keyword>
<comment type="similarity">
    <text evidence="9">Belongs to the insect chemoreceptor superfamily. Heteromeric odorant receptor channel (TC 1.A.69) family.</text>
</comment>
<comment type="subcellular location">
    <subcellularLocation>
        <location evidence="9">Cell membrane</location>
        <topology evidence="9">Multi-pass membrane protein</topology>
    </subcellularLocation>
    <subcellularLocation>
        <location evidence="1">Membrane</location>
        <topology evidence="1">Multi-pass membrane protein</topology>
    </subcellularLocation>
</comment>
<keyword evidence="7 9" id="KW-0675">Receptor</keyword>
<evidence type="ECO:0000256" key="1">
    <source>
        <dbReference type="ARBA" id="ARBA00004141"/>
    </source>
</evidence>
<evidence type="ECO:0000313" key="11">
    <source>
        <dbReference type="Proteomes" id="UP001153954"/>
    </source>
</evidence>
<feature type="transmembrane region" description="Helical" evidence="9">
    <location>
        <begin position="257"/>
        <end position="276"/>
    </location>
</feature>
<keyword evidence="2 9" id="KW-0716">Sensory transduction</keyword>
<dbReference type="PANTHER" id="PTHR21137:SF44">
    <property type="entry name" value="ODORANT RECEPTOR 13A-RELATED"/>
    <property type="match status" value="1"/>
</dbReference>
<dbReference type="Pfam" id="PF02949">
    <property type="entry name" value="7tm_6"/>
    <property type="match status" value="1"/>
</dbReference>
<dbReference type="GO" id="GO:0005886">
    <property type="term" value="C:plasma membrane"/>
    <property type="evidence" value="ECO:0007669"/>
    <property type="project" value="UniProtKB-SubCell"/>
</dbReference>
<dbReference type="GO" id="GO:0007165">
    <property type="term" value="P:signal transduction"/>
    <property type="evidence" value="ECO:0007669"/>
    <property type="project" value="UniProtKB-KW"/>
</dbReference>
<sequence>MDIPNFEEIFKQIKTNFWIIGIPYDQYKIMKRYFVFMIVLTSGVFVEIVFFYSKLSVQNLLLLTQLAPCTFIGFLSILKMIFITMKRQNIFELTTSLNRLCSEIINKKSKWDLVKKEFIFIKYFVKYFFISNAILICIYNSLPLGLTLYTYYSKGDKIYSLPYAVSMPYVKDYWYTYLLKYTHLSAGGFICMLYTITIDALYYVMTSRVCSHFAILSDEIQDLDENTSHRLRDIVKRHQYILGLSQNLEEIFRAPNLFNVLFGSLEICSLGFSLTIGDWEQIPAIILFLLSIFLQLLMICVFGENLIRESNKIGEAALTCKWYKMDKKSKNSILLLMIRSNRPQILTAYKFSVMSHQSFTKIISTSWSYFTLLKTVYTPPENI</sequence>
<evidence type="ECO:0000256" key="4">
    <source>
        <dbReference type="ARBA" id="ARBA00022725"/>
    </source>
</evidence>
<keyword evidence="4 9" id="KW-0552">Olfaction</keyword>
<dbReference type="Proteomes" id="UP001153954">
    <property type="component" value="Unassembled WGS sequence"/>
</dbReference>
<dbReference type="AlphaFoldDB" id="A0AAU9TNN3"/>
<gene>
    <name evidence="10" type="ORF">EEDITHA_LOCUS3737</name>
</gene>
<keyword evidence="3 9" id="KW-0812">Transmembrane</keyword>
<evidence type="ECO:0000256" key="6">
    <source>
        <dbReference type="ARBA" id="ARBA00023136"/>
    </source>
</evidence>
<keyword evidence="11" id="KW-1185">Reference proteome</keyword>
<name>A0AAU9TNN3_EUPED</name>
<feature type="transmembrane region" description="Helical" evidence="9">
    <location>
        <begin position="59"/>
        <end position="78"/>
    </location>
</feature>
<evidence type="ECO:0000256" key="5">
    <source>
        <dbReference type="ARBA" id="ARBA00022989"/>
    </source>
</evidence>
<organism evidence="10 11">
    <name type="scientific">Euphydryas editha</name>
    <name type="common">Edith's checkerspot</name>
    <dbReference type="NCBI Taxonomy" id="104508"/>
    <lineage>
        <taxon>Eukaryota</taxon>
        <taxon>Metazoa</taxon>
        <taxon>Ecdysozoa</taxon>
        <taxon>Arthropoda</taxon>
        <taxon>Hexapoda</taxon>
        <taxon>Insecta</taxon>
        <taxon>Pterygota</taxon>
        <taxon>Neoptera</taxon>
        <taxon>Endopterygota</taxon>
        <taxon>Lepidoptera</taxon>
        <taxon>Glossata</taxon>
        <taxon>Ditrysia</taxon>
        <taxon>Papilionoidea</taxon>
        <taxon>Nymphalidae</taxon>
        <taxon>Nymphalinae</taxon>
        <taxon>Euphydryas</taxon>
    </lineage>
</organism>
<comment type="caution">
    <text evidence="10">The sequence shown here is derived from an EMBL/GenBank/DDBJ whole genome shotgun (WGS) entry which is preliminary data.</text>
</comment>
<protein>
    <recommendedName>
        <fullName evidence="9">Odorant receptor</fullName>
    </recommendedName>
</protein>
<evidence type="ECO:0000256" key="3">
    <source>
        <dbReference type="ARBA" id="ARBA00022692"/>
    </source>
</evidence>
<evidence type="ECO:0000256" key="2">
    <source>
        <dbReference type="ARBA" id="ARBA00022606"/>
    </source>
</evidence>
<keyword evidence="6 9" id="KW-0472">Membrane</keyword>
<feature type="transmembrane region" description="Helical" evidence="9">
    <location>
        <begin position="33"/>
        <end position="53"/>
    </location>
</feature>
<evidence type="ECO:0000256" key="7">
    <source>
        <dbReference type="ARBA" id="ARBA00023170"/>
    </source>
</evidence>
<reference evidence="10" key="1">
    <citation type="submission" date="2022-03" db="EMBL/GenBank/DDBJ databases">
        <authorList>
            <person name="Tunstrom K."/>
        </authorList>
    </citation>
    <scope>NUCLEOTIDE SEQUENCE</scope>
</reference>
<dbReference type="GO" id="GO:0004984">
    <property type="term" value="F:olfactory receptor activity"/>
    <property type="evidence" value="ECO:0007669"/>
    <property type="project" value="InterPro"/>
</dbReference>
<dbReference type="InterPro" id="IPR004117">
    <property type="entry name" value="7tm6_olfct_rcpt"/>
</dbReference>
<dbReference type="GO" id="GO:0005549">
    <property type="term" value="F:odorant binding"/>
    <property type="evidence" value="ECO:0007669"/>
    <property type="project" value="InterPro"/>
</dbReference>
<evidence type="ECO:0000256" key="9">
    <source>
        <dbReference type="RuleBase" id="RU351113"/>
    </source>
</evidence>
<dbReference type="EMBL" id="CAKOGL010000006">
    <property type="protein sequence ID" value="CAH2087482.1"/>
    <property type="molecule type" value="Genomic_DNA"/>
</dbReference>
<feature type="transmembrane region" description="Helical" evidence="9">
    <location>
        <begin position="123"/>
        <end position="142"/>
    </location>
</feature>
<accession>A0AAU9TNN3</accession>
<proteinExistence type="inferred from homology"/>
<dbReference type="PANTHER" id="PTHR21137">
    <property type="entry name" value="ODORANT RECEPTOR"/>
    <property type="match status" value="1"/>
</dbReference>
<keyword evidence="5 9" id="KW-1133">Transmembrane helix</keyword>
<evidence type="ECO:0000256" key="8">
    <source>
        <dbReference type="ARBA" id="ARBA00023224"/>
    </source>
</evidence>
<feature type="transmembrane region" description="Helical" evidence="9">
    <location>
        <begin position="282"/>
        <end position="302"/>
    </location>
</feature>
<feature type="transmembrane region" description="Helical" evidence="9">
    <location>
        <begin position="184"/>
        <end position="204"/>
    </location>
</feature>